<dbReference type="PANTHER" id="PTHR24291:SF189">
    <property type="entry name" value="CYTOCHROME P450 4C3-RELATED"/>
    <property type="match status" value="1"/>
</dbReference>
<keyword evidence="16" id="KW-1185">Reference proteome</keyword>
<keyword evidence="9" id="KW-0492">Microsome</keyword>
<dbReference type="GO" id="GO:0005506">
    <property type="term" value="F:iron ion binding"/>
    <property type="evidence" value="ECO:0007669"/>
    <property type="project" value="InterPro"/>
</dbReference>
<comment type="cofactor">
    <cofactor evidence="1 14">
        <name>heme</name>
        <dbReference type="ChEBI" id="CHEBI:30413"/>
    </cofactor>
</comment>
<dbReference type="PRINTS" id="PR00463">
    <property type="entry name" value="EP450I"/>
</dbReference>
<dbReference type="PANTHER" id="PTHR24291">
    <property type="entry name" value="CYTOCHROME P450 FAMILY 4"/>
    <property type="match status" value="1"/>
</dbReference>
<dbReference type="PROSITE" id="PS00086">
    <property type="entry name" value="CYTOCHROME_P450"/>
    <property type="match status" value="1"/>
</dbReference>
<keyword evidence="8" id="KW-0256">Endoplasmic reticulum</keyword>
<proteinExistence type="inferred from homology"/>
<evidence type="ECO:0000256" key="1">
    <source>
        <dbReference type="ARBA" id="ARBA00001971"/>
    </source>
</evidence>
<evidence type="ECO:0000313" key="17">
    <source>
        <dbReference type="RefSeq" id="XP_022827255.1"/>
    </source>
</evidence>
<evidence type="ECO:0000256" key="10">
    <source>
        <dbReference type="ARBA" id="ARBA00023002"/>
    </source>
</evidence>
<sequence>MTVLVLAMIFSVVFAIWWYWWRPCPRSPRTYPGALPIIGHIVEAIKYRNDIWSYMEHVADDITDECVQLKMGPHIIYVVSDPSEISVIANTCLKKSFFYKFLVDLLGNGLLIADVPTWKIHRKLLNPAFNQKVLNTFVNVMNVEARILVTQLKPVAGQGPVDVKQFIIKYVLRSVCRTSLGLEADDQHMIDKEYAQAIEETIAIVIKRGLNVALHPPFIYNITAMRKREQALITKIKNILNIIIQKRKSDLKSTNNKYMTDFNDESVNGKFKPILDLMLHLSDEQQVLSDDDIRQHIDTFVFASYDTTSAMLQTTLLVLGSHLDVQERVYKEIKEILGKNEELTKYDLPKLVYLEAVIKEVLRLYSIAPWVSRQLDTDVVFPKYTLRAGSTCILVLYNLHRHPSWGPDAKQFKPERWLNPDTLPTNPNVYVPFGIGKRNCIGKQYAMMTLKTSVAHIVRNFQLFADISHLNWKYEVVLKPTKPLVSFTLRS</sequence>
<dbReference type="RefSeq" id="XP_022827255.1">
    <property type="nucleotide sequence ID" value="XM_022971487.1"/>
</dbReference>
<dbReference type="Gene3D" id="1.10.630.10">
    <property type="entry name" value="Cytochrome P450"/>
    <property type="match status" value="1"/>
</dbReference>
<dbReference type="InterPro" id="IPR017972">
    <property type="entry name" value="Cyt_P450_CS"/>
</dbReference>
<evidence type="ECO:0000256" key="5">
    <source>
        <dbReference type="ARBA" id="ARBA00010617"/>
    </source>
</evidence>
<dbReference type="AlphaFoldDB" id="A0A9J7IXW0"/>
<comment type="function">
    <text evidence="2">May be involved in the metabolism of insect hormones and in the breakdown of synthetic insecticides.</text>
</comment>
<keyword evidence="10 15" id="KW-0560">Oxidoreductase</keyword>
<keyword evidence="12 15" id="KW-0503">Monooxygenase</keyword>
<dbReference type="InterPro" id="IPR001128">
    <property type="entry name" value="Cyt_P450"/>
</dbReference>
<dbReference type="GO" id="GO:0020037">
    <property type="term" value="F:heme binding"/>
    <property type="evidence" value="ECO:0007669"/>
    <property type="project" value="InterPro"/>
</dbReference>
<comment type="similarity">
    <text evidence="5 15">Belongs to the cytochrome P450 family.</text>
</comment>
<evidence type="ECO:0000256" key="13">
    <source>
        <dbReference type="ARBA" id="ARBA00023136"/>
    </source>
</evidence>
<evidence type="ECO:0000256" key="15">
    <source>
        <dbReference type="RuleBase" id="RU000461"/>
    </source>
</evidence>
<dbReference type="InterPro" id="IPR002401">
    <property type="entry name" value="Cyt_P450_E_grp-I"/>
</dbReference>
<comment type="subcellular location">
    <subcellularLocation>
        <location evidence="4">Endoplasmic reticulum membrane</location>
        <topology evidence="4">Peripheral membrane protein</topology>
    </subcellularLocation>
    <subcellularLocation>
        <location evidence="3">Microsome membrane</location>
        <topology evidence="3">Peripheral membrane protein</topology>
    </subcellularLocation>
</comment>
<dbReference type="PRINTS" id="PR00385">
    <property type="entry name" value="P450"/>
</dbReference>
<dbReference type="GO" id="GO:0016705">
    <property type="term" value="F:oxidoreductase activity, acting on paired donors, with incorporation or reduction of molecular oxygen"/>
    <property type="evidence" value="ECO:0007669"/>
    <property type="project" value="InterPro"/>
</dbReference>
<dbReference type="InterPro" id="IPR050196">
    <property type="entry name" value="Cytochrome_P450_Monoox"/>
</dbReference>
<dbReference type="Proteomes" id="UP000301870">
    <property type="component" value="Chromosome 24"/>
</dbReference>
<evidence type="ECO:0000256" key="8">
    <source>
        <dbReference type="ARBA" id="ARBA00022824"/>
    </source>
</evidence>
<accession>A0A9J7IXW0</accession>
<keyword evidence="7 14" id="KW-0479">Metal-binding</keyword>
<evidence type="ECO:0000256" key="7">
    <source>
        <dbReference type="ARBA" id="ARBA00022723"/>
    </source>
</evidence>
<evidence type="ECO:0000256" key="4">
    <source>
        <dbReference type="ARBA" id="ARBA00004406"/>
    </source>
</evidence>
<gene>
    <name evidence="17" type="primary">LOC111357000</name>
</gene>
<evidence type="ECO:0000256" key="2">
    <source>
        <dbReference type="ARBA" id="ARBA00003690"/>
    </source>
</evidence>
<evidence type="ECO:0000256" key="14">
    <source>
        <dbReference type="PIRSR" id="PIRSR602401-1"/>
    </source>
</evidence>
<keyword evidence="13" id="KW-0472">Membrane</keyword>
<reference evidence="17" key="1">
    <citation type="submission" date="2025-08" db="UniProtKB">
        <authorList>
            <consortium name="RefSeq"/>
        </authorList>
    </citation>
    <scope>IDENTIFICATION</scope>
    <source>
        <strain evidence="17">Ishihara</strain>
        <tissue evidence="17">Whole body</tissue>
    </source>
</reference>
<organism evidence="16 17">
    <name type="scientific">Spodoptera litura</name>
    <name type="common">Asian cotton leafworm</name>
    <dbReference type="NCBI Taxonomy" id="69820"/>
    <lineage>
        <taxon>Eukaryota</taxon>
        <taxon>Metazoa</taxon>
        <taxon>Ecdysozoa</taxon>
        <taxon>Arthropoda</taxon>
        <taxon>Hexapoda</taxon>
        <taxon>Insecta</taxon>
        <taxon>Pterygota</taxon>
        <taxon>Neoptera</taxon>
        <taxon>Endopterygota</taxon>
        <taxon>Lepidoptera</taxon>
        <taxon>Glossata</taxon>
        <taxon>Ditrysia</taxon>
        <taxon>Noctuoidea</taxon>
        <taxon>Noctuidae</taxon>
        <taxon>Amphipyrinae</taxon>
        <taxon>Spodoptera</taxon>
    </lineage>
</organism>
<dbReference type="SUPFAM" id="SSF48264">
    <property type="entry name" value="Cytochrome P450"/>
    <property type="match status" value="1"/>
</dbReference>
<evidence type="ECO:0000256" key="3">
    <source>
        <dbReference type="ARBA" id="ARBA00004174"/>
    </source>
</evidence>
<name>A0A9J7IXW0_SPOLT</name>
<evidence type="ECO:0000256" key="11">
    <source>
        <dbReference type="ARBA" id="ARBA00023004"/>
    </source>
</evidence>
<keyword evidence="11 14" id="KW-0408">Iron</keyword>
<dbReference type="KEGG" id="sliu:111357000"/>
<evidence type="ECO:0000256" key="6">
    <source>
        <dbReference type="ARBA" id="ARBA00022617"/>
    </source>
</evidence>
<feature type="binding site" description="axial binding residue" evidence="14">
    <location>
        <position position="440"/>
    </location>
    <ligand>
        <name>heme</name>
        <dbReference type="ChEBI" id="CHEBI:30413"/>
    </ligand>
    <ligandPart>
        <name>Fe</name>
        <dbReference type="ChEBI" id="CHEBI:18248"/>
    </ligandPart>
</feature>
<evidence type="ECO:0000256" key="9">
    <source>
        <dbReference type="ARBA" id="ARBA00022848"/>
    </source>
</evidence>
<dbReference type="GeneID" id="111357000"/>
<dbReference type="Pfam" id="PF00067">
    <property type="entry name" value="p450"/>
    <property type="match status" value="1"/>
</dbReference>
<evidence type="ECO:0000313" key="16">
    <source>
        <dbReference type="Proteomes" id="UP000301870"/>
    </source>
</evidence>
<evidence type="ECO:0000256" key="12">
    <source>
        <dbReference type="ARBA" id="ARBA00023033"/>
    </source>
</evidence>
<dbReference type="GO" id="GO:0005789">
    <property type="term" value="C:endoplasmic reticulum membrane"/>
    <property type="evidence" value="ECO:0007669"/>
    <property type="project" value="UniProtKB-SubCell"/>
</dbReference>
<keyword evidence="6 14" id="KW-0349">Heme</keyword>
<dbReference type="OrthoDB" id="1470350at2759"/>
<dbReference type="GO" id="GO:0004497">
    <property type="term" value="F:monooxygenase activity"/>
    <property type="evidence" value="ECO:0007669"/>
    <property type="project" value="UniProtKB-KW"/>
</dbReference>
<protein>
    <submittedName>
        <fullName evidence="17">Cytochrome P450 4C1-like</fullName>
    </submittedName>
</protein>
<dbReference type="InterPro" id="IPR036396">
    <property type="entry name" value="Cyt_P450_sf"/>
</dbReference>